<dbReference type="Gene3D" id="3.30.70.1820">
    <property type="entry name" value="L1 transposable element, RRM domain"/>
    <property type="match status" value="1"/>
</dbReference>
<evidence type="ECO:0000313" key="3">
    <source>
        <dbReference type="Proteomes" id="UP000507470"/>
    </source>
</evidence>
<dbReference type="Gene3D" id="3.60.10.10">
    <property type="entry name" value="Endonuclease/exonuclease/phosphatase"/>
    <property type="match status" value="1"/>
</dbReference>
<dbReference type="AlphaFoldDB" id="A0A6J8EWQ8"/>
<reference evidence="2 3" key="1">
    <citation type="submission" date="2020-06" db="EMBL/GenBank/DDBJ databases">
        <authorList>
            <person name="Li R."/>
            <person name="Bekaert M."/>
        </authorList>
    </citation>
    <scope>NUCLEOTIDE SEQUENCE [LARGE SCALE GENOMIC DNA]</scope>
    <source>
        <strain evidence="3">wild</strain>
    </source>
</reference>
<organism evidence="2 3">
    <name type="scientific">Mytilus coruscus</name>
    <name type="common">Sea mussel</name>
    <dbReference type="NCBI Taxonomy" id="42192"/>
    <lineage>
        <taxon>Eukaryota</taxon>
        <taxon>Metazoa</taxon>
        <taxon>Spiralia</taxon>
        <taxon>Lophotrochozoa</taxon>
        <taxon>Mollusca</taxon>
        <taxon>Bivalvia</taxon>
        <taxon>Autobranchia</taxon>
        <taxon>Pteriomorphia</taxon>
        <taxon>Mytilida</taxon>
        <taxon>Mytiloidea</taxon>
        <taxon>Mytilidae</taxon>
        <taxon>Mytilinae</taxon>
        <taxon>Mytilus</taxon>
    </lineage>
</organism>
<evidence type="ECO:0000256" key="1">
    <source>
        <dbReference type="SAM" id="Coils"/>
    </source>
</evidence>
<accession>A0A6J8EWQ8</accession>
<gene>
    <name evidence="2" type="ORF">MCOR_56947</name>
</gene>
<evidence type="ECO:0008006" key="4">
    <source>
        <dbReference type="Google" id="ProtNLM"/>
    </source>
</evidence>
<dbReference type="SUPFAM" id="SSF56219">
    <property type="entry name" value="DNase I-like"/>
    <property type="match status" value="1"/>
</dbReference>
<evidence type="ECO:0000313" key="2">
    <source>
        <dbReference type="EMBL" id="CAC5425099.1"/>
    </source>
</evidence>
<protein>
    <recommendedName>
        <fullName evidence="4">Endonuclease/exonuclease/phosphatase domain-containing protein</fullName>
    </recommendedName>
</protein>
<dbReference type="OrthoDB" id="6082598at2759"/>
<feature type="coiled-coil region" evidence="1">
    <location>
        <begin position="99"/>
        <end position="161"/>
    </location>
</feature>
<keyword evidence="1" id="KW-0175">Coiled coil</keyword>
<dbReference type="EMBL" id="CACVKT020010162">
    <property type="protein sequence ID" value="CAC5425099.1"/>
    <property type="molecule type" value="Genomic_DNA"/>
</dbReference>
<sequence>MTTASNMNPATPIGNAIGRANDVIHDKNSHYFNTGVSVPPNTPFNTVYPNPHSLQFTDQGSSPNIRQSGYETQTLYDVIKDMYIKLQPLDLWPTINNRLENLGLRYNNLDSEIKSMKVQINQHDNRLEKTENDNICLPKECENLNQQNTQLYNETNEMYEKLLDMQNPSLDNLIFSGIAEVARSETPEETAQEVKRFIEQKLEIKENVQFHVAHRLRPRKDGKPKNIVAKFEKRKDRNLALKAARSKLKESEFTVHEQFPPEIIARRTAKCETSDAVSTSSYLLGNVTRGRIRGTDYSAQTQNSLNISCLNVCGIKSKLLLPEFINLINVYDILICIESKTDDLDVLKLPGEYIHFSKNRKGPNKKSGGIVVISKKCLSKQMNFLKSDSKFVQWVKIENTPEQNTSFLLGCTYIPPSNSKYSSTEAFDEIENEFISFQNDSTFYALVGDFNSRTAVLADFFYANENLMHILQDVESDISEYVFNFKKLLLYNVPLERFNQDKSKPNAYGYKLLQLCKNLNLFIANGRICQDRYIGRVTSGGCSLIDYLIVSSEIFPFIVDFNVLDFDPLFSDTHSRLHFTIKCYARVIHENQFNQSDNNYHRWVNGKRDIFVDAIYYRSTR</sequence>
<dbReference type="InterPro" id="IPR036691">
    <property type="entry name" value="Endo/exonu/phosph_ase_sf"/>
</dbReference>
<name>A0A6J8EWQ8_MYTCO</name>
<dbReference type="Proteomes" id="UP000507470">
    <property type="component" value="Unassembled WGS sequence"/>
</dbReference>
<proteinExistence type="predicted"/>
<keyword evidence="3" id="KW-1185">Reference proteome</keyword>